<organism evidence="2 3">
    <name type="scientific">Suhomyces tanzawaensis NRRL Y-17324</name>
    <dbReference type="NCBI Taxonomy" id="984487"/>
    <lineage>
        <taxon>Eukaryota</taxon>
        <taxon>Fungi</taxon>
        <taxon>Dikarya</taxon>
        <taxon>Ascomycota</taxon>
        <taxon>Saccharomycotina</taxon>
        <taxon>Pichiomycetes</taxon>
        <taxon>Debaryomycetaceae</taxon>
        <taxon>Suhomyces</taxon>
    </lineage>
</organism>
<dbReference type="Proteomes" id="UP000094285">
    <property type="component" value="Unassembled WGS sequence"/>
</dbReference>
<feature type="compositionally biased region" description="Polar residues" evidence="1">
    <location>
        <begin position="648"/>
        <end position="666"/>
    </location>
</feature>
<feature type="region of interest" description="Disordered" evidence="1">
    <location>
        <begin position="206"/>
        <end position="284"/>
    </location>
</feature>
<reference evidence="3" key="1">
    <citation type="submission" date="2016-05" db="EMBL/GenBank/DDBJ databases">
        <title>Comparative genomics of biotechnologically important yeasts.</title>
        <authorList>
            <consortium name="DOE Joint Genome Institute"/>
            <person name="Riley R."/>
            <person name="Haridas S."/>
            <person name="Wolfe K.H."/>
            <person name="Lopes M.R."/>
            <person name="Hittinger C.T."/>
            <person name="Goker M."/>
            <person name="Salamov A."/>
            <person name="Wisecaver J."/>
            <person name="Long T.M."/>
            <person name="Aerts A.L."/>
            <person name="Barry K."/>
            <person name="Choi C."/>
            <person name="Clum A."/>
            <person name="Coughlan A.Y."/>
            <person name="Deshpande S."/>
            <person name="Douglass A.P."/>
            <person name="Hanson S.J."/>
            <person name="Klenk H.-P."/>
            <person name="Labutti K."/>
            <person name="Lapidus A."/>
            <person name="Lindquist E."/>
            <person name="Lipzen A."/>
            <person name="Meier-Kolthoff J.P."/>
            <person name="Ohm R.A."/>
            <person name="Otillar R.P."/>
            <person name="Pangilinan J."/>
            <person name="Peng Y."/>
            <person name="Rokas A."/>
            <person name="Rosa C.A."/>
            <person name="Scheuner C."/>
            <person name="Sibirny A.A."/>
            <person name="Slot J.C."/>
            <person name="Stielow J.B."/>
            <person name="Sun H."/>
            <person name="Kurtzman C.P."/>
            <person name="Blackwell M."/>
            <person name="Grigoriev I.V."/>
            <person name="Jeffries T.W."/>
        </authorList>
    </citation>
    <scope>NUCLEOTIDE SEQUENCE [LARGE SCALE GENOMIC DNA]</scope>
    <source>
        <strain evidence="3">NRRL Y-17324</strain>
    </source>
</reference>
<feature type="region of interest" description="Disordered" evidence="1">
    <location>
        <begin position="604"/>
        <end position="627"/>
    </location>
</feature>
<keyword evidence="3" id="KW-1185">Reference proteome</keyword>
<sequence length="724" mass="79785">MSNEFLHLSPSRNLIDPLIYNGFEDDKKTSGSSKSKTSSSTTSSTSAPANDKDQPSVPPSASKFYGANSTNLTGWTPLISKTYFNEQLMSFNSTPNKHFFSSSANPNMSSHEYVDYSQGLNLTPFLTHNINILNGHPSASSNSISHQLSNITPFHDKTLHLADFLMDSPIRKTPIKDLDTITPSKFRLGSEKKLLKQSFLQDPKSALKRSITQIDTPPRQPHKLSISTKADRSNEDEDEETDDSRKHTASSDDEDVNDKENRVPKSKYYLQTPSKSALSDISNLRKTPIKSTPLKMEKATMVNLSSFQTPAKQVPLSSPSTEIMSSAVRSDSPTRTSRRITEETDDELEEEDKKHNLNHPPSPTPNKDPKTHSKGEPVMGVFSEKKSKLPVKAKMGGPNNAKQMGKSETAIKPKNNKARMQAGMNKFQIVFTDVHALMNNKNKKKDSESASGTTSTSNSNPKLQRFSSSTEVPDVKNAKSKNKLVRSSTAPVPNQSMGSGVTMSYPQVVLTPSSQPGSSHDHSTTINTTKELSIISGNNNSMNTSHLNMSTGQDHSSFELGGLSSTPNGKYFLDKILEKPSPQSQNLLNQANNYFLNQSYGSMLPPHKQQSQQVRSLQNSSNQHPMMMMMSTPQHQNVINYSPNVYTSEVSPSNGEANESNNQLNQHPFGYSKDVNNSSQNYCMVNMHGQSVMMPIMMNSKSDPQFSGAGSSGNEEIMKPDDLI</sequence>
<feature type="region of interest" description="Disordered" evidence="1">
    <location>
        <begin position="25"/>
        <end position="63"/>
    </location>
</feature>
<evidence type="ECO:0000313" key="3">
    <source>
        <dbReference type="Proteomes" id="UP000094285"/>
    </source>
</evidence>
<feature type="region of interest" description="Disordered" evidence="1">
    <location>
        <begin position="699"/>
        <end position="724"/>
    </location>
</feature>
<name>A0A1E4SMD5_9ASCO</name>
<dbReference type="EMBL" id="KV453910">
    <property type="protein sequence ID" value="ODV80673.1"/>
    <property type="molecule type" value="Genomic_DNA"/>
</dbReference>
<dbReference type="OrthoDB" id="4086586at2759"/>
<feature type="region of interest" description="Disordered" evidence="1">
    <location>
        <begin position="308"/>
        <end position="383"/>
    </location>
</feature>
<proteinExistence type="predicted"/>
<feature type="region of interest" description="Disordered" evidence="1">
    <location>
        <begin position="442"/>
        <end position="501"/>
    </location>
</feature>
<feature type="compositionally biased region" description="Polar residues" evidence="1">
    <location>
        <begin position="269"/>
        <end position="284"/>
    </location>
</feature>
<feature type="compositionally biased region" description="Polar residues" evidence="1">
    <location>
        <begin position="485"/>
        <end position="501"/>
    </location>
</feature>
<dbReference type="AlphaFoldDB" id="A0A1E4SMD5"/>
<gene>
    <name evidence="2" type="ORF">CANTADRAFT_46428</name>
</gene>
<evidence type="ECO:0000313" key="2">
    <source>
        <dbReference type="EMBL" id="ODV80673.1"/>
    </source>
</evidence>
<feature type="compositionally biased region" description="Polar residues" evidence="1">
    <location>
        <begin position="699"/>
        <end position="714"/>
    </location>
</feature>
<dbReference type="RefSeq" id="XP_020065795.1">
    <property type="nucleotide sequence ID" value="XM_020209331.1"/>
</dbReference>
<feature type="compositionally biased region" description="Low complexity" evidence="1">
    <location>
        <begin position="30"/>
        <end position="46"/>
    </location>
</feature>
<protein>
    <submittedName>
        <fullName evidence="2">Uncharacterized protein</fullName>
    </submittedName>
</protein>
<dbReference type="GeneID" id="30983467"/>
<feature type="compositionally biased region" description="Low complexity" evidence="1">
    <location>
        <begin position="449"/>
        <end position="459"/>
    </location>
</feature>
<evidence type="ECO:0000256" key="1">
    <source>
        <dbReference type="SAM" id="MobiDB-lite"/>
    </source>
</evidence>
<feature type="compositionally biased region" description="Polar residues" evidence="1">
    <location>
        <begin position="460"/>
        <end position="471"/>
    </location>
</feature>
<accession>A0A1E4SMD5</accession>
<feature type="compositionally biased region" description="Polar residues" evidence="1">
    <location>
        <begin position="608"/>
        <end position="624"/>
    </location>
</feature>
<feature type="compositionally biased region" description="Polar residues" evidence="1">
    <location>
        <begin position="308"/>
        <end position="335"/>
    </location>
</feature>
<feature type="region of interest" description="Disordered" evidence="1">
    <location>
        <begin position="648"/>
        <end position="673"/>
    </location>
</feature>